<gene>
    <name evidence="4" type="primary">LOC107003914</name>
</gene>
<evidence type="ECO:0000313" key="4">
    <source>
        <dbReference type="RefSeq" id="XP_015057648.1"/>
    </source>
</evidence>
<reference evidence="3" key="1">
    <citation type="journal article" date="2014" name="Nat. Genet.">
        <title>The genome of the stress-tolerant wild tomato species Solanum pennellii.</title>
        <authorList>
            <person name="Bolger A."/>
            <person name="Scossa F."/>
            <person name="Bolger M.E."/>
            <person name="Lanz C."/>
            <person name="Maumus F."/>
            <person name="Tohge T."/>
            <person name="Quesneville H."/>
            <person name="Alseekh S."/>
            <person name="Sorensen I."/>
            <person name="Lichtenstein G."/>
            <person name="Fich E.A."/>
            <person name="Conte M."/>
            <person name="Keller H."/>
            <person name="Schneeberger K."/>
            <person name="Schwacke R."/>
            <person name="Ofner I."/>
            <person name="Vrebalov J."/>
            <person name="Xu Y."/>
            <person name="Osorio S."/>
            <person name="Aflitos S.A."/>
            <person name="Schijlen E."/>
            <person name="Jimenez-Gomez J.M."/>
            <person name="Ryngajllo M."/>
            <person name="Kimura S."/>
            <person name="Kumar R."/>
            <person name="Koenig D."/>
            <person name="Headland L.R."/>
            <person name="Maloof J.N."/>
            <person name="Sinha N."/>
            <person name="van Ham R.C."/>
            <person name="Lankhorst R.K."/>
            <person name="Mao L."/>
            <person name="Vogel A."/>
            <person name="Arsova B."/>
            <person name="Panstruga R."/>
            <person name="Fei Z."/>
            <person name="Rose J.K."/>
            <person name="Zamir D."/>
            <person name="Carrari F."/>
            <person name="Giovannoni J.J."/>
            <person name="Weigel D."/>
            <person name="Usadel B."/>
            <person name="Fernie A.R."/>
        </authorList>
    </citation>
    <scope>NUCLEOTIDE SEQUENCE [LARGE SCALE GENOMIC DNA]</scope>
    <source>
        <strain evidence="3">cv. LA0716</strain>
    </source>
</reference>
<dbReference type="PANTHER" id="PTHR15503">
    <property type="entry name" value="LDOC1 RELATED"/>
    <property type="match status" value="1"/>
</dbReference>
<dbReference type="InterPro" id="IPR032567">
    <property type="entry name" value="RTL1-rel"/>
</dbReference>
<evidence type="ECO:0000313" key="3">
    <source>
        <dbReference type="Proteomes" id="UP000694930"/>
    </source>
</evidence>
<keyword evidence="1" id="KW-0479">Metal-binding</keyword>
<evidence type="ECO:0000256" key="1">
    <source>
        <dbReference type="PROSITE-ProRule" id="PRU00047"/>
    </source>
</evidence>
<organism evidence="3 4">
    <name type="scientific">Solanum pennellii</name>
    <name type="common">Tomato</name>
    <name type="synonym">Lycopersicon pennellii</name>
    <dbReference type="NCBI Taxonomy" id="28526"/>
    <lineage>
        <taxon>Eukaryota</taxon>
        <taxon>Viridiplantae</taxon>
        <taxon>Streptophyta</taxon>
        <taxon>Embryophyta</taxon>
        <taxon>Tracheophyta</taxon>
        <taxon>Spermatophyta</taxon>
        <taxon>Magnoliopsida</taxon>
        <taxon>eudicotyledons</taxon>
        <taxon>Gunneridae</taxon>
        <taxon>Pentapetalae</taxon>
        <taxon>asterids</taxon>
        <taxon>lamiids</taxon>
        <taxon>Solanales</taxon>
        <taxon>Solanaceae</taxon>
        <taxon>Solanoideae</taxon>
        <taxon>Solaneae</taxon>
        <taxon>Solanum</taxon>
        <taxon>Solanum subgen. Lycopersicon</taxon>
    </lineage>
</organism>
<keyword evidence="3" id="KW-1185">Reference proteome</keyword>
<dbReference type="CDD" id="cd00303">
    <property type="entry name" value="retropepsin_like"/>
    <property type="match status" value="1"/>
</dbReference>
<dbReference type="Pfam" id="PF00098">
    <property type="entry name" value="zf-CCHC"/>
    <property type="match status" value="1"/>
</dbReference>
<dbReference type="PROSITE" id="PS50158">
    <property type="entry name" value="ZF_CCHC"/>
    <property type="match status" value="1"/>
</dbReference>
<dbReference type="SMART" id="SM00343">
    <property type="entry name" value="ZnF_C2HC"/>
    <property type="match status" value="1"/>
</dbReference>
<dbReference type="InterPro" id="IPR021109">
    <property type="entry name" value="Peptidase_aspartic_dom_sf"/>
</dbReference>
<dbReference type="Gene3D" id="4.10.60.10">
    <property type="entry name" value="Zinc finger, CCHC-type"/>
    <property type="match status" value="1"/>
</dbReference>
<sequence>MRSRMSLFFAGLGRALSKEGRAAMLIGDMDISRLTVYVQQVKAEKLWDREVYRNKKSKTGNKSGQQKDSCFKCGQEGHFMRECPKNRQGSGNLGNIAQFSSVAPLDRVAPIGDPSDPGESLSFLTPYVANKFEILPEKFCEPFGVSTLVGQSILEEKVYRDCPISINHKNNMADLVEVDMVDFDVILNMDWLRACYASIYCRT</sequence>
<dbReference type="InterPro" id="IPR036875">
    <property type="entry name" value="Znf_CCHC_sf"/>
</dbReference>
<keyword evidence="1" id="KW-0862">Zinc</keyword>
<feature type="domain" description="CCHC-type" evidence="2">
    <location>
        <begin position="70"/>
        <end position="85"/>
    </location>
</feature>
<dbReference type="Pfam" id="PF08284">
    <property type="entry name" value="RVP_2"/>
    <property type="match status" value="1"/>
</dbReference>
<dbReference type="PANTHER" id="PTHR15503:SF45">
    <property type="entry name" value="RNA-DIRECTED DNA POLYMERASE HOMOLOG"/>
    <property type="match status" value="1"/>
</dbReference>
<accession>A0ABM1FJ51</accession>
<reference evidence="4" key="2">
    <citation type="submission" date="2025-08" db="UniProtKB">
        <authorList>
            <consortium name="RefSeq"/>
        </authorList>
    </citation>
    <scope>IDENTIFICATION</scope>
</reference>
<dbReference type="SUPFAM" id="SSF57756">
    <property type="entry name" value="Retrovirus zinc finger-like domains"/>
    <property type="match status" value="1"/>
</dbReference>
<keyword evidence="1" id="KW-0863">Zinc-finger</keyword>
<dbReference type="RefSeq" id="XP_015057648.1">
    <property type="nucleotide sequence ID" value="XM_015202162.1"/>
</dbReference>
<protein>
    <submittedName>
        <fullName evidence="4">Uncharacterized protein LOC107003914</fullName>
    </submittedName>
</protein>
<dbReference type="GeneID" id="107003914"/>
<proteinExistence type="predicted"/>
<dbReference type="Gene3D" id="2.40.70.10">
    <property type="entry name" value="Acid Proteases"/>
    <property type="match status" value="1"/>
</dbReference>
<evidence type="ECO:0000259" key="2">
    <source>
        <dbReference type="PROSITE" id="PS50158"/>
    </source>
</evidence>
<dbReference type="InterPro" id="IPR001878">
    <property type="entry name" value="Znf_CCHC"/>
</dbReference>
<name>A0ABM1FJ51_SOLPN</name>
<dbReference type="Proteomes" id="UP000694930">
    <property type="component" value="Chromosome 11"/>
</dbReference>